<keyword evidence="1" id="KW-0175">Coiled coil</keyword>
<name>A0AAU8MNF3_9GAMM</name>
<sequence length="232" mass="25376">MGRSGAPIGRCRFLSDMLRTQASATPSSMKPSAWLWIGPGLLALAALATVYHSANETTPAPNAAAPANEHTREDAELQRMRDEIAGLRSQMVALRRSGADARADPAALRQRAEAGERKHEAYLDALRQNFRRETADPSWSPAMTSRLWNAIRADEAMREAARDVECRSTLCRVEIRDGGDARLQKQLPLWSQQFADALPRMVAQYAPGANGRGEMVLYLLGPEPAPGASAKR</sequence>
<protein>
    <submittedName>
        <fullName evidence="2">Uncharacterized protein</fullName>
    </submittedName>
</protein>
<evidence type="ECO:0000256" key="1">
    <source>
        <dbReference type="SAM" id="Coils"/>
    </source>
</evidence>
<dbReference type="AlphaFoldDB" id="A0AAU8MNF3"/>
<dbReference type="EMBL" id="CP159925">
    <property type="protein sequence ID" value="XCO73837.1"/>
    <property type="molecule type" value="Genomic_DNA"/>
</dbReference>
<dbReference type="RefSeq" id="WP_363796739.1">
    <property type="nucleotide sequence ID" value="NZ_CP159925.1"/>
</dbReference>
<gene>
    <name evidence="2" type="ORF">ABU614_15765</name>
</gene>
<accession>A0AAU8MNF3</accession>
<proteinExistence type="predicted"/>
<evidence type="ECO:0000313" key="2">
    <source>
        <dbReference type="EMBL" id="XCO73837.1"/>
    </source>
</evidence>
<reference evidence="2" key="1">
    <citation type="submission" date="2024-06" db="EMBL/GenBank/DDBJ databases">
        <authorList>
            <person name="Li S."/>
        </authorList>
    </citation>
    <scope>NUCLEOTIDE SEQUENCE</scope>
    <source>
        <strain evidence="2">SR10</strain>
    </source>
</reference>
<feature type="coiled-coil region" evidence="1">
    <location>
        <begin position="70"/>
        <end position="97"/>
    </location>
</feature>
<organism evidence="2">
    <name type="scientific">Lysobacter firmicutimachus</name>
    <dbReference type="NCBI Taxonomy" id="1792846"/>
    <lineage>
        <taxon>Bacteria</taxon>
        <taxon>Pseudomonadati</taxon>
        <taxon>Pseudomonadota</taxon>
        <taxon>Gammaproteobacteria</taxon>
        <taxon>Lysobacterales</taxon>
        <taxon>Lysobacteraceae</taxon>
        <taxon>Lysobacter</taxon>
    </lineage>
</organism>